<dbReference type="GeneID" id="28491767"/>
<keyword evidence="9" id="KW-1185">Reference proteome</keyword>
<dbReference type="Proteomes" id="UP000070587">
    <property type="component" value="Chromosome"/>
</dbReference>
<feature type="transmembrane region" description="Helical" evidence="5">
    <location>
        <begin position="154"/>
        <end position="172"/>
    </location>
</feature>
<dbReference type="KEGG" id="pyc:TQ32_07985"/>
<keyword evidence="2 5" id="KW-0812">Transmembrane</keyword>
<dbReference type="PATRIC" id="fig|1609559.3.peg.1668"/>
<feature type="transmembrane region" description="Helical" evidence="5">
    <location>
        <begin position="97"/>
        <end position="116"/>
    </location>
</feature>
<evidence type="ECO:0000313" key="9">
    <source>
        <dbReference type="Proteomes" id="UP001571980"/>
    </source>
</evidence>
<dbReference type="InterPro" id="IPR002809">
    <property type="entry name" value="EMC3/TMCO1"/>
</dbReference>
<evidence type="ECO:0000256" key="5">
    <source>
        <dbReference type="SAM" id="Phobius"/>
    </source>
</evidence>
<feature type="transmembrane region" description="Helical" evidence="5">
    <location>
        <begin position="23"/>
        <end position="45"/>
    </location>
</feature>
<dbReference type="InterPro" id="IPR038978">
    <property type="entry name" value="MJ0935"/>
</dbReference>
<dbReference type="AlphaFoldDB" id="A0A127BCM5"/>
<dbReference type="GO" id="GO:0016020">
    <property type="term" value="C:membrane"/>
    <property type="evidence" value="ECO:0007669"/>
    <property type="project" value="UniProtKB-SubCell"/>
</dbReference>
<reference evidence="7 9" key="3">
    <citation type="submission" date="2023-03" db="EMBL/GenBank/DDBJ databases">
        <title>Speciation in Pyrococcus: adaptation to high temperature as a mechanism.</title>
        <authorList>
            <person name="Gu J."/>
        </authorList>
    </citation>
    <scope>NUCLEOTIDE SEQUENCE [LARGE SCALE GENOMIC DNA]</scope>
    <source>
        <strain evidence="7 9">LMOA34</strain>
    </source>
</reference>
<dbReference type="OrthoDB" id="84619at2157"/>
<keyword evidence="3 5" id="KW-1133">Transmembrane helix</keyword>
<dbReference type="RefSeq" id="WP_068323277.1">
    <property type="nucleotide sequence ID" value="NZ_CP010835.1"/>
</dbReference>
<organism evidence="6 8">
    <name type="scientific">Pyrococcus kukulkanii</name>
    <dbReference type="NCBI Taxonomy" id="1609559"/>
    <lineage>
        <taxon>Archaea</taxon>
        <taxon>Methanobacteriati</taxon>
        <taxon>Methanobacteriota</taxon>
        <taxon>Thermococci</taxon>
        <taxon>Thermococcales</taxon>
        <taxon>Thermococcaceae</taxon>
        <taxon>Pyrococcus</taxon>
    </lineage>
</organism>
<dbReference type="EMBL" id="CP010835">
    <property type="protein sequence ID" value="AMM54426.1"/>
    <property type="molecule type" value="Genomic_DNA"/>
</dbReference>
<evidence type="ECO:0000256" key="4">
    <source>
        <dbReference type="ARBA" id="ARBA00023136"/>
    </source>
</evidence>
<dbReference type="PANTHER" id="PTHR42198">
    <property type="entry name" value="INTEGRAL MEMBRANE PROTEIN"/>
    <property type="match status" value="1"/>
</dbReference>
<sequence length="175" mass="20992">MLEGIYIALDELFGPLLRSLHPMWVVTISGAILGAFFVFLNYVFVDQEKMKRLQKMAKEIQEEFKKAQELGDEKKLRKVQQKQIELLRLQNELMKDAFFKPMLISWPIIIVFWGWLRRWYMEVAIVKYPFNFFLFDIFHKMYHSALKPDELGYFGWYFLTSYVVGSILRKILDMA</sequence>
<dbReference type="Pfam" id="PF01956">
    <property type="entry name" value="EMC3_TMCO1"/>
    <property type="match status" value="1"/>
</dbReference>
<reference evidence="8" key="1">
    <citation type="submission" date="2015-02" db="EMBL/GenBank/DDBJ databases">
        <title>Pyrococcus kukulkanii sp. nov., a novel hyperthermophilic archaeon isolated from a deep-sea hydrothermal vent at the Guaymas Basin.</title>
        <authorList>
            <person name="Oger P.M."/>
            <person name="Callac N."/>
            <person name="Jebbar M."/>
            <person name="Godfroy A."/>
        </authorList>
    </citation>
    <scope>NUCLEOTIDE SEQUENCE [LARGE SCALE GENOMIC DNA]</scope>
    <source>
        <strain evidence="8">NCB100</strain>
    </source>
</reference>
<keyword evidence="4 5" id="KW-0472">Membrane</keyword>
<name>A0A127BCM5_9EURY</name>
<evidence type="ECO:0000313" key="6">
    <source>
        <dbReference type="EMBL" id="AMM54426.1"/>
    </source>
</evidence>
<evidence type="ECO:0000256" key="1">
    <source>
        <dbReference type="ARBA" id="ARBA00004141"/>
    </source>
</evidence>
<dbReference type="EMBL" id="JARRIG010000001">
    <property type="protein sequence ID" value="MFA4803691.1"/>
    <property type="molecule type" value="Genomic_DNA"/>
</dbReference>
<dbReference type="Proteomes" id="UP001571980">
    <property type="component" value="Unassembled WGS sequence"/>
</dbReference>
<dbReference type="SMART" id="SM01415">
    <property type="entry name" value="DUF106"/>
    <property type="match status" value="1"/>
</dbReference>
<protein>
    <submittedName>
        <fullName evidence="7">DUF106 domain-containing protein</fullName>
    </submittedName>
    <submittedName>
        <fullName evidence="6">Membrane protein</fullName>
    </submittedName>
</protein>
<gene>
    <name evidence="7" type="ORF">P8X34_02865</name>
    <name evidence="6" type="ORF">TQ32_07985</name>
</gene>
<dbReference type="PANTHER" id="PTHR42198:SF1">
    <property type="entry name" value="INTEGRAL MEMBRANE PROTEIN"/>
    <property type="match status" value="1"/>
</dbReference>
<proteinExistence type="predicted"/>
<evidence type="ECO:0000313" key="7">
    <source>
        <dbReference type="EMBL" id="MFA4803691.1"/>
    </source>
</evidence>
<accession>A0A127BCM5</accession>
<reference evidence="6 8" key="2">
    <citation type="journal article" date="2016" name="Int. J. Syst. Evol. Microbiol.">
        <title>Pyrococcus kukulkanii sp. nov., a hyperthermophilic, piezophilic archaeon isolated from a deep-sea hydrothermal vent.</title>
        <authorList>
            <person name="Callac N."/>
            <person name="Oger P."/>
            <person name="Lesongeur F."/>
            <person name="Rattray J.E."/>
            <person name="Vannier P."/>
            <person name="Michoud G."/>
            <person name="Beauverger M."/>
            <person name="Gayet N."/>
            <person name="Rouxel O."/>
            <person name="Jebbar M."/>
            <person name="Godfroy A."/>
        </authorList>
    </citation>
    <scope>NUCLEOTIDE SEQUENCE [LARGE SCALE GENOMIC DNA]</scope>
    <source>
        <strain evidence="6 8">NCB100</strain>
    </source>
</reference>
<evidence type="ECO:0000313" key="8">
    <source>
        <dbReference type="Proteomes" id="UP000070587"/>
    </source>
</evidence>
<evidence type="ECO:0000256" key="3">
    <source>
        <dbReference type="ARBA" id="ARBA00022989"/>
    </source>
</evidence>
<dbReference type="STRING" id="1609559.TQ32_07985"/>
<evidence type="ECO:0000256" key="2">
    <source>
        <dbReference type="ARBA" id="ARBA00022692"/>
    </source>
</evidence>
<comment type="subcellular location">
    <subcellularLocation>
        <location evidence="1">Membrane</location>
        <topology evidence="1">Multi-pass membrane protein</topology>
    </subcellularLocation>
</comment>